<dbReference type="InterPro" id="IPR036097">
    <property type="entry name" value="HisK_dim/P_sf"/>
</dbReference>
<keyword evidence="5" id="KW-0808">Transferase</keyword>
<keyword evidence="8" id="KW-0067">ATP-binding</keyword>
<comment type="subcellular location">
    <subcellularLocation>
        <location evidence="2">Membrane</location>
    </subcellularLocation>
</comment>
<dbReference type="PANTHER" id="PTHR43547">
    <property type="entry name" value="TWO-COMPONENT HISTIDINE KINASE"/>
    <property type="match status" value="1"/>
</dbReference>
<dbReference type="SMART" id="SM00387">
    <property type="entry name" value="HATPase_c"/>
    <property type="match status" value="1"/>
</dbReference>
<evidence type="ECO:0000259" key="14">
    <source>
        <dbReference type="PROSITE" id="PS50109"/>
    </source>
</evidence>
<feature type="modified residue" description="4-aspartylphosphate" evidence="11">
    <location>
        <position position="1260"/>
    </location>
</feature>
<dbReference type="InterPro" id="IPR011006">
    <property type="entry name" value="CheY-like_superfamily"/>
</dbReference>
<dbReference type="SUPFAM" id="SSF47384">
    <property type="entry name" value="Homodimeric domain of signal transducing histidine kinase"/>
    <property type="match status" value="1"/>
</dbReference>
<dbReference type="InterPro" id="IPR036890">
    <property type="entry name" value="HATPase_C_sf"/>
</dbReference>
<dbReference type="FunFam" id="1.10.287.130:FF:000038">
    <property type="entry name" value="Sensory transduction histidine kinase"/>
    <property type="match status" value="1"/>
</dbReference>
<feature type="domain" description="Histidine kinase" evidence="14">
    <location>
        <begin position="900"/>
        <end position="1185"/>
    </location>
</feature>
<dbReference type="InterPro" id="IPR011123">
    <property type="entry name" value="Y_Y_Y"/>
</dbReference>
<dbReference type="Proteomes" id="UP000178606">
    <property type="component" value="Unassembled WGS sequence"/>
</dbReference>
<feature type="coiled-coil region" evidence="12">
    <location>
        <begin position="866"/>
        <end position="893"/>
    </location>
</feature>
<evidence type="ECO:0000256" key="12">
    <source>
        <dbReference type="SAM" id="Coils"/>
    </source>
</evidence>
<dbReference type="InterPro" id="IPR004358">
    <property type="entry name" value="Sig_transdc_His_kin-like_C"/>
</dbReference>
<dbReference type="GO" id="GO:0005524">
    <property type="term" value="F:ATP binding"/>
    <property type="evidence" value="ECO:0007669"/>
    <property type="project" value="UniProtKB-KW"/>
</dbReference>
<dbReference type="GO" id="GO:0016020">
    <property type="term" value="C:membrane"/>
    <property type="evidence" value="ECO:0007669"/>
    <property type="project" value="UniProtKB-SubCell"/>
</dbReference>
<keyword evidence="4 11" id="KW-0597">Phosphoprotein</keyword>
<dbReference type="PROSITE" id="PS50110">
    <property type="entry name" value="RESPONSE_REGULATORY"/>
    <property type="match status" value="1"/>
</dbReference>
<dbReference type="InterPro" id="IPR003661">
    <property type="entry name" value="HisK_dim/P_dom"/>
</dbReference>
<keyword evidence="12" id="KW-0175">Coiled coil</keyword>
<dbReference type="Pfam" id="PF00512">
    <property type="entry name" value="HisKA"/>
    <property type="match status" value="1"/>
</dbReference>
<keyword evidence="9" id="KW-0902">Two-component regulatory system</keyword>
<evidence type="ECO:0000256" key="13">
    <source>
        <dbReference type="SAM" id="MobiDB-lite"/>
    </source>
</evidence>
<evidence type="ECO:0000256" key="5">
    <source>
        <dbReference type="ARBA" id="ARBA00022679"/>
    </source>
</evidence>
<reference evidence="16 17" key="1">
    <citation type="journal article" date="2016" name="Nat. Commun.">
        <title>Thousands of microbial genomes shed light on interconnected biogeochemical processes in an aquifer system.</title>
        <authorList>
            <person name="Anantharaman K."/>
            <person name="Brown C.T."/>
            <person name="Hug L.A."/>
            <person name="Sharon I."/>
            <person name="Castelle C.J."/>
            <person name="Probst A.J."/>
            <person name="Thomas B.C."/>
            <person name="Singh A."/>
            <person name="Wilkins M.J."/>
            <person name="Karaoz U."/>
            <person name="Brodie E.L."/>
            <person name="Williams K.H."/>
            <person name="Hubbard S.S."/>
            <person name="Banfield J.F."/>
        </authorList>
    </citation>
    <scope>NUCLEOTIDE SEQUENCE [LARGE SCALE GENOMIC DNA]</scope>
    <source>
        <strain evidence="17">RIFCSPLOWO2_12_FULL_64_10</strain>
    </source>
</reference>
<dbReference type="Gene3D" id="2.60.40.10">
    <property type="entry name" value="Immunoglobulins"/>
    <property type="match status" value="1"/>
</dbReference>
<protein>
    <recommendedName>
        <fullName evidence="3">histidine kinase</fullName>
        <ecNumber evidence="3">2.7.13.3</ecNumber>
    </recommendedName>
</protein>
<dbReference type="InterPro" id="IPR013783">
    <property type="entry name" value="Ig-like_fold"/>
</dbReference>
<evidence type="ECO:0000256" key="11">
    <source>
        <dbReference type="PROSITE-ProRule" id="PRU00169"/>
    </source>
</evidence>
<comment type="caution">
    <text evidence="16">The sequence shown here is derived from an EMBL/GenBank/DDBJ whole genome shotgun (WGS) entry which is preliminary data.</text>
</comment>
<evidence type="ECO:0000259" key="15">
    <source>
        <dbReference type="PROSITE" id="PS50110"/>
    </source>
</evidence>
<dbReference type="Gene3D" id="2.130.10.10">
    <property type="entry name" value="YVTN repeat-like/Quinoprotein amine dehydrogenase"/>
    <property type="match status" value="12"/>
</dbReference>
<organism evidence="16 17">
    <name type="scientific">Handelsmanbacteria sp. (strain RIFCSPLOWO2_12_FULL_64_10)</name>
    <dbReference type="NCBI Taxonomy" id="1817868"/>
    <lineage>
        <taxon>Bacteria</taxon>
        <taxon>Candidatus Handelsmaniibacteriota</taxon>
    </lineage>
</organism>
<dbReference type="SUPFAM" id="SSF55874">
    <property type="entry name" value="ATPase domain of HSP90 chaperone/DNA topoisomerase II/histidine kinase"/>
    <property type="match status" value="1"/>
</dbReference>
<accession>A0A1F6C9Y5</accession>
<dbReference type="Pfam" id="PF02518">
    <property type="entry name" value="HATPase_c"/>
    <property type="match status" value="1"/>
</dbReference>
<dbReference type="SUPFAM" id="SSF52172">
    <property type="entry name" value="CheY-like"/>
    <property type="match status" value="1"/>
</dbReference>
<dbReference type="EMBL" id="MFKF01000351">
    <property type="protein sequence ID" value="OGG45984.1"/>
    <property type="molecule type" value="Genomic_DNA"/>
</dbReference>
<dbReference type="PANTHER" id="PTHR43547:SF2">
    <property type="entry name" value="HYBRID SIGNAL TRANSDUCTION HISTIDINE KINASE C"/>
    <property type="match status" value="1"/>
</dbReference>
<dbReference type="SUPFAM" id="SSF63829">
    <property type="entry name" value="Calcium-dependent phosphotriesterase"/>
    <property type="match status" value="4"/>
</dbReference>
<dbReference type="InterPro" id="IPR001789">
    <property type="entry name" value="Sig_transdc_resp-reg_receiver"/>
</dbReference>
<evidence type="ECO:0000256" key="6">
    <source>
        <dbReference type="ARBA" id="ARBA00022741"/>
    </source>
</evidence>
<dbReference type="InterPro" id="IPR015943">
    <property type="entry name" value="WD40/YVTN_repeat-like_dom_sf"/>
</dbReference>
<evidence type="ECO:0000256" key="9">
    <source>
        <dbReference type="ARBA" id="ARBA00023012"/>
    </source>
</evidence>
<sequence length="1414" mass="156670">MSFWVPPQRMAEFESVYQAKVVPILKRHGLAESSERGRATPDSIFSRLFEVKTPSEVAEKEKALHEDSTWQEALRSLGVSFGTDRPGGPIQHSFTLYSAPAGPGKVVSAGPGKVVSAGRGTGLWRTYGVADGLAAESVRAILQDREGYLWFGTEGGGVIRYDGQVSTTFTTKDGLANNTVRTILQDREGYLWFGTWGGGVSRYDGKNWTTFTTKDGLADNTVASILQDREGHLWFGTWYGGGVSRYDGKNWTTFTTKDGLANNVVFAILQDRDGHLWFNTLNEGVSRYDGKTFTTFTAKDGLADNRAWAIFQDRDGYLWFGTFNGVSRYDGRTFTTFTAKDGLVGNNVWSIFQDREGYLWFGGQGGVSRYDGKNWTTFTTKDGLTDNWVRAILQDREGYLWFGGAGGVHRYHEEFTTFTAQGSLVDNRVRAILQDREGHLWFGTEGGGVSRYDGKNFTVFTTQDGLANKRVSSIFQDREGYLWFSTYDGVSRYDGRTFTTFTTQNGLANNWVFSTLQDQDENLWFITRSGVSRYDGRTFITFTTQDGLANNEVWRALKDQEGHLWFGTIDGVSRYDGQVFVTLDGLRHHWVVSIFQDQEGHLWFGSTLVGVTRYDPPTFRQARGSGQRLSAHSGESGSRFTTFTSADGLMGGGVWSILQDREGHLWFGTQGGGVSRYDGQVFATLTTEDGFAHKQILSALQDREGNIWFGTPGGVTRYRPSAPSSPPVFINAVVAGQRYEKVSDLSLSSPVRLIAYEFGARSFKTRPEAMVYRYRLKGYDKDWKTTHARRVEYQDLPRGTYTFEVVAVDRDLVYSEKPAVVTLRVHLPYERIGWLSALSIAVALVAWQTTRLLRRDKLLQVSNAALSSANKDLFGLNQELETAKEAAEGANRAKSLFLANMSHEIRTPMNAILGYAQILQRKPTLAADDRKAVETIHRSGDHLLTLINDVLDISRIEAGRLELHPSDFDLQGLLQGVDVMFRLRCEQKRLTWKVERPATDRIPVRADEAKLMQVLVNLLGNAVKFTDEGGITLRVTAPTPASAQPVAPMSHPSKRSHEVAFPTLQPLPSVNGEGANTSPTTGEEIVPPSTGGPQGGLIPPSTGGTRGGVPLYLFEVIDTGPGISPEAQKAIFEPFHQEEAGVRKGGAGLGLAISQRVLGLMGGQLTLESIPGQGSRFSFTLSLPPAAGEVIAASFAQWTRVKHLKQGHQVRALLADDIPENREVLSGLLADIGVEITLTENGRQAVEQARINAFDIALLDIRMPILGGLEAARLIRQEKGRDAPRLVAISASALDHERKQYLDEGFDGFIPKPFRAEQVYACLAELLHVEYEYMEPVSPVQEPALDLKAISLPEPLLKRLREAAEMSNVTVLEKTLDEVEKLGTEESRLAAHLRALSQDFKMEEILSILEQMEK</sequence>
<dbReference type="Gene3D" id="3.40.50.2300">
    <property type="match status" value="1"/>
</dbReference>
<dbReference type="EC" id="2.7.13.3" evidence="3"/>
<dbReference type="Gene3D" id="1.10.287.130">
    <property type="match status" value="1"/>
</dbReference>
<evidence type="ECO:0000256" key="2">
    <source>
        <dbReference type="ARBA" id="ARBA00004370"/>
    </source>
</evidence>
<evidence type="ECO:0000313" key="17">
    <source>
        <dbReference type="Proteomes" id="UP000178606"/>
    </source>
</evidence>
<dbReference type="PROSITE" id="PS50109">
    <property type="entry name" value="HIS_KIN"/>
    <property type="match status" value="1"/>
</dbReference>
<evidence type="ECO:0000256" key="10">
    <source>
        <dbReference type="ARBA" id="ARBA00023136"/>
    </source>
</evidence>
<dbReference type="InterPro" id="IPR005467">
    <property type="entry name" value="His_kinase_dom"/>
</dbReference>
<evidence type="ECO:0000256" key="7">
    <source>
        <dbReference type="ARBA" id="ARBA00022777"/>
    </source>
</evidence>
<feature type="domain" description="Response regulatory" evidence="15">
    <location>
        <begin position="1211"/>
        <end position="1327"/>
    </location>
</feature>
<evidence type="ECO:0000256" key="3">
    <source>
        <dbReference type="ARBA" id="ARBA00012438"/>
    </source>
</evidence>
<dbReference type="SMART" id="SM00388">
    <property type="entry name" value="HisKA"/>
    <property type="match status" value="1"/>
</dbReference>
<feature type="region of interest" description="Disordered" evidence="13">
    <location>
        <begin position="1064"/>
        <end position="1102"/>
    </location>
</feature>
<evidence type="ECO:0000256" key="1">
    <source>
        <dbReference type="ARBA" id="ARBA00000085"/>
    </source>
</evidence>
<name>A0A1F6C9Y5_HANXR</name>
<dbReference type="CDD" id="cd00082">
    <property type="entry name" value="HisKA"/>
    <property type="match status" value="1"/>
</dbReference>
<dbReference type="InterPro" id="IPR003594">
    <property type="entry name" value="HATPase_dom"/>
</dbReference>
<evidence type="ECO:0000256" key="4">
    <source>
        <dbReference type="ARBA" id="ARBA00022553"/>
    </source>
</evidence>
<evidence type="ECO:0000256" key="8">
    <source>
        <dbReference type="ARBA" id="ARBA00022840"/>
    </source>
</evidence>
<dbReference type="Pfam" id="PF07495">
    <property type="entry name" value="Y_Y_Y"/>
    <property type="match status" value="1"/>
</dbReference>
<dbReference type="SMART" id="SM00448">
    <property type="entry name" value="REC"/>
    <property type="match status" value="1"/>
</dbReference>
<keyword evidence="7" id="KW-0418">Kinase</keyword>
<dbReference type="InterPro" id="IPR011110">
    <property type="entry name" value="Reg_prop"/>
</dbReference>
<proteinExistence type="predicted"/>
<gene>
    <name evidence="16" type="ORF">A3F84_17405</name>
</gene>
<keyword evidence="10" id="KW-0472">Membrane</keyword>
<dbReference type="PRINTS" id="PR00344">
    <property type="entry name" value="BCTRLSENSOR"/>
</dbReference>
<dbReference type="Gene3D" id="3.30.565.10">
    <property type="entry name" value="Histidine kinase-like ATPase, C-terminal domain"/>
    <property type="match status" value="1"/>
</dbReference>
<comment type="catalytic activity">
    <reaction evidence="1">
        <text>ATP + protein L-histidine = ADP + protein N-phospho-L-histidine.</text>
        <dbReference type="EC" id="2.7.13.3"/>
    </reaction>
</comment>
<dbReference type="GO" id="GO:0000155">
    <property type="term" value="F:phosphorelay sensor kinase activity"/>
    <property type="evidence" value="ECO:0007669"/>
    <property type="project" value="InterPro"/>
</dbReference>
<evidence type="ECO:0000313" key="16">
    <source>
        <dbReference type="EMBL" id="OGG45984.1"/>
    </source>
</evidence>
<dbReference type="Pfam" id="PF07494">
    <property type="entry name" value="Reg_prop"/>
    <property type="match status" value="13"/>
</dbReference>
<dbReference type="Pfam" id="PF00072">
    <property type="entry name" value="Response_reg"/>
    <property type="match status" value="1"/>
</dbReference>
<keyword evidence="6" id="KW-0547">Nucleotide-binding</keyword>
<dbReference type="CDD" id="cd17546">
    <property type="entry name" value="REC_hyHK_CKI1_RcsC-like"/>
    <property type="match status" value="1"/>
</dbReference>